<reference evidence="2 3" key="1">
    <citation type="submission" date="2024-01" db="EMBL/GenBank/DDBJ databases">
        <title>The complete chloroplast genome sequence of Lithospermum erythrorhizon: insights into the phylogenetic relationship among Boraginaceae species and the maternal lineages of purple gromwells.</title>
        <authorList>
            <person name="Okada T."/>
            <person name="Watanabe K."/>
        </authorList>
    </citation>
    <scope>NUCLEOTIDE SEQUENCE [LARGE SCALE GENOMIC DNA]</scope>
</reference>
<dbReference type="AlphaFoldDB" id="A0AAV3PG54"/>
<proteinExistence type="predicted"/>
<feature type="compositionally biased region" description="Basic and acidic residues" evidence="1">
    <location>
        <begin position="57"/>
        <end position="72"/>
    </location>
</feature>
<evidence type="ECO:0000313" key="2">
    <source>
        <dbReference type="EMBL" id="GAA0149285.1"/>
    </source>
</evidence>
<keyword evidence="3" id="KW-1185">Reference proteome</keyword>
<comment type="caution">
    <text evidence="2">The sequence shown here is derived from an EMBL/GenBank/DDBJ whole genome shotgun (WGS) entry which is preliminary data.</text>
</comment>
<dbReference type="Proteomes" id="UP001454036">
    <property type="component" value="Unassembled WGS sequence"/>
</dbReference>
<gene>
    <name evidence="2" type="ORF">LIER_36900</name>
</gene>
<feature type="region of interest" description="Disordered" evidence="1">
    <location>
        <begin position="1"/>
        <end position="95"/>
    </location>
</feature>
<accession>A0AAV3PG54</accession>
<organism evidence="2 3">
    <name type="scientific">Lithospermum erythrorhizon</name>
    <name type="common">Purple gromwell</name>
    <name type="synonym">Lithospermum officinale var. erythrorhizon</name>
    <dbReference type="NCBI Taxonomy" id="34254"/>
    <lineage>
        <taxon>Eukaryota</taxon>
        <taxon>Viridiplantae</taxon>
        <taxon>Streptophyta</taxon>
        <taxon>Embryophyta</taxon>
        <taxon>Tracheophyta</taxon>
        <taxon>Spermatophyta</taxon>
        <taxon>Magnoliopsida</taxon>
        <taxon>eudicotyledons</taxon>
        <taxon>Gunneridae</taxon>
        <taxon>Pentapetalae</taxon>
        <taxon>asterids</taxon>
        <taxon>lamiids</taxon>
        <taxon>Boraginales</taxon>
        <taxon>Boraginaceae</taxon>
        <taxon>Boraginoideae</taxon>
        <taxon>Lithospermeae</taxon>
        <taxon>Lithospermum</taxon>
    </lineage>
</organism>
<protein>
    <submittedName>
        <fullName evidence="2">Uncharacterized protein</fullName>
    </submittedName>
</protein>
<name>A0AAV3PG54_LITER</name>
<evidence type="ECO:0000313" key="3">
    <source>
        <dbReference type="Proteomes" id="UP001454036"/>
    </source>
</evidence>
<feature type="compositionally biased region" description="Basic and acidic residues" evidence="1">
    <location>
        <begin position="31"/>
        <end position="47"/>
    </location>
</feature>
<dbReference type="EMBL" id="BAABME010017227">
    <property type="protein sequence ID" value="GAA0149285.1"/>
    <property type="molecule type" value="Genomic_DNA"/>
</dbReference>
<sequence length="95" mass="10368">MERGESSHPRVTTPARSRAFIPTSWGNLPRDVSKPQAKENIGRKEVGDLSPQSRQQNRAEENFDESPGKAHESPLAYKPSGKRHSSIGAICGESG</sequence>
<evidence type="ECO:0000256" key="1">
    <source>
        <dbReference type="SAM" id="MobiDB-lite"/>
    </source>
</evidence>